<keyword evidence="1" id="KW-1133">Transmembrane helix</keyword>
<feature type="transmembrane region" description="Helical" evidence="1">
    <location>
        <begin position="59"/>
        <end position="78"/>
    </location>
</feature>
<dbReference type="Proteomes" id="UP001183615">
    <property type="component" value="Unassembled WGS sequence"/>
</dbReference>
<keyword evidence="1" id="KW-0472">Membrane</keyword>
<dbReference type="EMBL" id="JAVREV010000002">
    <property type="protein sequence ID" value="MDT0441994.1"/>
    <property type="molecule type" value="Genomic_DNA"/>
</dbReference>
<organism evidence="2 3">
    <name type="scientific">Streptomyces johnsoniae</name>
    <dbReference type="NCBI Taxonomy" id="3075532"/>
    <lineage>
        <taxon>Bacteria</taxon>
        <taxon>Bacillati</taxon>
        <taxon>Actinomycetota</taxon>
        <taxon>Actinomycetes</taxon>
        <taxon>Kitasatosporales</taxon>
        <taxon>Streptomycetaceae</taxon>
        <taxon>Streptomyces</taxon>
    </lineage>
</organism>
<protein>
    <submittedName>
        <fullName evidence="2">Uncharacterized protein</fullName>
    </submittedName>
</protein>
<name>A0ABU2S0M9_9ACTN</name>
<keyword evidence="1" id="KW-0812">Transmembrane</keyword>
<evidence type="ECO:0000256" key="1">
    <source>
        <dbReference type="SAM" id="Phobius"/>
    </source>
</evidence>
<reference evidence="3" key="1">
    <citation type="submission" date="2023-07" db="EMBL/GenBank/DDBJ databases">
        <title>30 novel species of actinomycetes from the DSMZ collection.</title>
        <authorList>
            <person name="Nouioui I."/>
        </authorList>
    </citation>
    <scope>NUCLEOTIDE SEQUENCE [LARGE SCALE GENOMIC DNA]</scope>
    <source>
        <strain evidence="3">DSM 41886</strain>
    </source>
</reference>
<keyword evidence="3" id="KW-1185">Reference proteome</keyword>
<feature type="transmembrane region" description="Helical" evidence="1">
    <location>
        <begin position="32"/>
        <end position="52"/>
    </location>
</feature>
<proteinExistence type="predicted"/>
<gene>
    <name evidence="2" type="ORF">RM779_05175</name>
</gene>
<feature type="transmembrane region" description="Helical" evidence="1">
    <location>
        <begin position="84"/>
        <end position="103"/>
    </location>
</feature>
<dbReference type="RefSeq" id="WP_311616224.1">
    <property type="nucleotide sequence ID" value="NZ_JAVREV010000002.1"/>
</dbReference>
<accession>A0ABU2S0M9</accession>
<comment type="caution">
    <text evidence="2">The sequence shown here is derived from an EMBL/GenBank/DDBJ whole genome shotgun (WGS) entry which is preliminary data.</text>
</comment>
<evidence type="ECO:0000313" key="2">
    <source>
        <dbReference type="EMBL" id="MDT0441994.1"/>
    </source>
</evidence>
<evidence type="ECO:0000313" key="3">
    <source>
        <dbReference type="Proteomes" id="UP001183615"/>
    </source>
</evidence>
<sequence>MNLVTASRIVALLVSVPTFLYLFPNDGFRGDNLFLAPDLILCALLTLGAALPARHAVPLLTFAFGLSAGVITTAVSSYAVGGEFAFLTFAAALASVVMAWLLARRGAAATAAARRPLDIPPVPVP</sequence>